<dbReference type="Proteomes" id="UP000005824">
    <property type="component" value="Unassembled WGS sequence"/>
</dbReference>
<dbReference type="RefSeq" id="WP_006980351.1">
    <property type="nucleotide sequence ID" value="NZ_ABVL01000008.1"/>
</dbReference>
<keyword evidence="2" id="KW-0489">Methyltransferase</keyword>
<dbReference type="InterPro" id="IPR027625">
    <property type="entry name" value="OvoA_Cterm"/>
</dbReference>
<protein>
    <submittedName>
        <fullName evidence="2">Methyltransferase type 12</fullName>
    </submittedName>
</protein>
<reference evidence="2 3" key="1">
    <citation type="journal article" date="2011" name="J. Bacteriol.">
        <title>Genome sequence of Chthoniobacter flavus Ellin428, an aerobic heterotrophic soil bacterium.</title>
        <authorList>
            <person name="Kant R."/>
            <person name="van Passel M.W."/>
            <person name="Palva A."/>
            <person name="Lucas S."/>
            <person name="Lapidus A."/>
            <person name="Glavina Del Rio T."/>
            <person name="Dalin E."/>
            <person name="Tice H."/>
            <person name="Bruce D."/>
            <person name="Goodwin L."/>
            <person name="Pitluck S."/>
            <person name="Larimer F.W."/>
            <person name="Land M.L."/>
            <person name="Hauser L."/>
            <person name="Sangwan P."/>
            <person name="de Vos W.M."/>
            <person name="Janssen P.H."/>
            <person name="Smidt H."/>
        </authorList>
    </citation>
    <scope>NUCLEOTIDE SEQUENCE [LARGE SCALE GENOMIC DNA]</scope>
    <source>
        <strain evidence="2 3">Ellin428</strain>
    </source>
</reference>
<dbReference type="GO" id="GO:0008757">
    <property type="term" value="F:S-adenosylmethionine-dependent methyltransferase activity"/>
    <property type="evidence" value="ECO:0007669"/>
    <property type="project" value="InterPro"/>
</dbReference>
<keyword evidence="2" id="KW-0808">Transferase</keyword>
<dbReference type="GO" id="GO:0032259">
    <property type="term" value="P:methylation"/>
    <property type="evidence" value="ECO:0007669"/>
    <property type="project" value="UniProtKB-KW"/>
</dbReference>
<evidence type="ECO:0000313" key="3">
    <source>
        <dbReference type="Proteomes" id="UP000005824"/>
    </source>
</evidence>
<gene>
    <name evidence="2" type="ORF">CfE428DRAFT_3026</name>
</gene>
<dbReference type="InParanoid" id="B4D2A1"/>
<comment type="caution">
    <text evidence="2">The sequence shown here is derived from an EMBL/GenBank/DDBJ whole genome shotgun (WGS) entry which is preliminary data.</text>
</comment>
<evidence type="ECO:0000259" key="1">
    <source>
        <dbReference type="Pfam" id="PF08241"/>
    </source>
</evidence>
<dbReference type="NCBIfam" id="TIGR04345">
    <property type="entry name" value="ovoA_Cterm"/>
    <property type="match status" value="1"/>
</dbReference>
<dbReference type="EMBL" id="ABVL01000008">
    <property type="protein sequence ID" value="EDY19341.1"/>
    <property type="molecule type" value="Genomic_DNA"/>
</dbReference>
<dbReference type="CDD" id="cd02440">
    <property type="entry name" value="AdoMet_MTases"/>
    <property type="match status" value="1"/>
</dbReference>
<dbReference type="AlphaFoldDB" id="B4D2A1"/>
<dbReference type="STRING" id="497964.CfE428DRAFT_3026"/>
<dbReference type="Pfam" id="PF08241">
    <property type="entry name" value="Methyltransf_11"/>
    <property type="match status" value="1"/>
</dbReference>
<name>B4D2A1_9BACT</name>
<keyword evidence="3" id="KW-1185">Reference proteome</keyword>
<dbReference type="eggNOG" id="COG2227">
    <property type="taxonomic scope" value="Bacteria"/>
</dbReference>
<sequence>MNIYETDQLLAEYLLFHYGEDHEILPWPFGPAAALHYPVRCVTECFDLKRLPAIARALDLGCAVGRSTFELARHCHEVVGIDYSQRFVTAANELRDKRELPYLRRDEGDLATPLVARVPAGIECHRVHFERGDALGLREDLGAFNAVLMANLIDRLQEPRRLFARLPSMINRGGQLVIASPYTWLPEFTPRENWLGGFEHEGERRTTRKALQSLLEPDFELIKSSDQPFLIREHGRKFQWSVAETTTWLRR</sequence>
<dbReference type="PANTHER" id="PTHR45445:SF2">
    <property type="entry name" value="METHYLTRANSFERASE TYPE 11 DOMAIN-CONTAINING PROTEIN"/>
    <property type="match status" value="1"/>
</dbReference>
<dbReference type="InterPro" id="IPR013216">
    <property type="entry name" value="Methyltransf_11"/>
</dbReference>
<proteinExistence type="predicted"/>
<dbReference type="Gene3D" id="3.40.50.150">
    <property type="entry name" value="Vaccinia Virus protein VP39"/>
    <property type="match status" value="1"/>
</dbReference>
<feature type="domain" description="Methyltransferase type 11" evidence="1">
    <location>
        <begin position="58"/>
        <end position="178"/>
    </location>
</feature>
<dbReference type="SUPFAM" id="SSF53335">
    <property type="entry name" value="S-adenosyl-L-methionine-dependent methyltransferases"/>
    <property type="match status" value="1"/>
</dbReference>
<accession>B4D2A1</accession>
<dbReference type="PANTHER" id="PTHR45445">
    <property type="match status" value="1"/>
</dbReference>
<dbReference type="InterPro" id="IPR029063">
    <property type="entry name" value="SAM-dependent_MTases_sf"/>
</dbReference>
<evidence type="ECO:0000313" key="2">
    <source>
        <dbReference type="EMBL" id="EDY19341.1"/>
    </source>
</evidence>
<organism evidence="2 3">
    <name type="scientific">Chthoniobacter flavus Ellin428</name>
    <dbReference type="NCBI Taxonomy" id="497964"/>
    <lineage>
        <taxon>Bacteria</taxon>
        <taxon>Pseudomonadati</taxon>
        <taxon>Verrucomicrobiota</taxon>
        <taxon>Spartobacteria</taxon>
        <taxon>Chthoniobacterales</taxon>
        <taxon>Chthoniobacteraceae</taxon>
        <taxon>Chthoniobacter</taxon>
    </lineage>
</organism>